<evidence type="ECO:0000313" key="20">
    <source>
        <dbReference type="EMBL" id="POF30176.1"/>
    </source>
</evidence>
<dbReference type="UniPathway" id="UPA00557">
    <property type="reaction ID" value="UER00614"/>
</dbReference>
<evidence type="ECO:0000256" key="1">
    <source>
        <dbReference type="ARBA" id="ARBA00001698"/>
    </source>
</evidence>
<sequence length="282" mass="29359">MSDLGLRFASAIILGPLVLLITWLGGLPYAALMLVAGVLFLWEWFSITGTRQMSAPALVGQGALVVFTLCHVTGHAEIGFAVILLAALAAFAFGRFSRAGRWSAEGILYSGCALFALLAIREGTGGLLFTFFLLFVVWATDIFAYFTGRALGGPKLWSRVSPKKTWSGAIGGLILAAAFGVAVVVVAGAWAGPEAAPGAGDQNLWVWAFLAAALSIVSQAGDLLESAVKRRFDVKDSSRLIPGHGGIMDRIDGLVAAAIFAVLIGMIAGGPLRDPIAGLGLN</sequence>
<dbReference type="EMBL" id="PPCN01000007">
    <property type="protein sequence ID" value="POF30176.1"/>
    <property type="molecule type" value="Genomic_DNA"/>
</dbReference>
<comment type="catalytic activity">
    <reaction evidence="1 18">
        <text>a 1,2-diacyl-sn-glycero-3-phosphate + CTP + H(+) = a CDP-1,2-diacyl-sn-glycerol + diphosphate</text>
        <dbReference type="Rhea" id="RHEA:16229"/>
        <dbReference type="ChEBI" id="CHEBI:15378"/>
        <dbReference type="ChEBI" id="CHEBI:33019"/>
        <dbReference type="ChEBI" id="CHEBI:37563"/>
        <dbReference type="ChEBI" id="CHEBI:58332"/>
        <dbReference type="ChEBI" id="CHEBI:58608"/>
        <dbReference type="EC" id="2.7.7.41"/>
    </reaction>
</comment>
<evidence type="ECO:0000256" key="2">
    <source>
        <dbReference type="ARBA" id="ARBA00004651"/>
    </source>
</evidence>
<feature type="transmembrane region" description="Helical" evidence="19">
    <location>
        <begin position="204"/>
        <end position="224"/>
    </location>
</feature>
<dbReference type="EC" id="2.7.7.41" evidence="6 18"/>
<evidence type="ECO:0000256" key="5">
    <source>
        <dbReference type="ARBA" id="ARBA00010185"/>
    </source>
</evidence>
<keyword evidence="17" id="KW-1208">Phospholipid metabolism</keyword>
<dbReference type="InterPro" id="IPR000374">
    <property type="entry name" value="PC_trans"/>
</dbReference>
<dbReference type="GO" id="GO:0005886">
    <property type="term" value="C:plasma membrane"/>
    <property type="evidence" value="ECO:0007669"/>
    <property type="project" value="UniProtKB-SubCell"/>
</dbReference>
<keyword evidence="8" id="KW-1003">Cell membrane</keyword>
<feature type="transmembrane region" description="Helical" evidence="19">
    <location>
        <begin position="102"/>
        <end position="120"/>
    </location>
</feature>
<evidence type="ECO:0000256" key="11">
    <source>
        <dbReference type="ARBA" id="ARBA00022692"/>
    </source>
</evidence>
<comment type="pathway">
    <text evidence="4">Lipid metabolism.</text>
</comment>
<keyword evidence="21" id="KW-1185">Reference proteome</keyword>
<dbReference type="Proteomes" id="UP000236959">
    <property type="component" value="Unassembled WGS sequence"/>
</dbReference>
<keyword evidence="14" id="KW-0443">Lipid metabolism</keyword>
<feature type="transmembrane region" description="Helical" evidence="19">
    <location>
        <begin position="169"/>
        <end position="192"/>
    </location>
</feature>
<dbReference type="Pfam" id="PF01148">
    <property type="entry name" value="CTP_transf_1"/>
    <property type="match status" value="1"/>
</dbReference>
<dbReference type="GO" id="GO:0004605">
    <property type="term" value="F:phosphatidate cytidylyltransferase activity"/>
    <property type="evidence" value="ECO:0007669"/>
    <property type="project" value="UniProtKB-EC"/>
</dbReference>
<evidence type="ECO:0000256" key="14">
    <source>
        <dbReference type="ARBA" id="ARBA00023098"/>
    </source>
</evidence>
<evidence type="ECO:0000256" key="15">
    <source>
        <dbReference type="ARBA" id="ARBA00023136"/>
    </source>
</evidence>
<evidence type="ECO:0000256" key="19">
    <source>
        <dbReference type="SAM" id="Phobius"/>
    </source>
</evidence>
<evidence type="ECO:0000256" key="7">
    <source>
        <dbReference type="ARBA" id="ARBA00019373"/>
    </source>
</evidence>
<comment type="similarity">
    <text evidence="5 18">Belongs to the CDS family.</text>
</comment>
<keyword evidence="15 19" id="KW-0472">Membrane</keyword>
<evidence type="ECO:0000256" key="4">
    <source>
        <dbReference type="ARBA" id="ARBA00005189"/>
    </source>
</evidence>
<dbReference type="AlphaFoldDB" id="A0A2S3UR75"/>
<feature type="transmembrane region" description="Helical" evidence="19">
    <location>
        <begin position="254"/>
        <end position="272"/>
    </location>
</feature>
<organism evidence="20 21">
    <name type="scientific">Roseibium marinum</name>
    <dbReference type="NCBI Taxonomy" id="281252"/>
    <lineage>
        <taxon>Bacteria</taxon>
        <taxon>Pseudomonadati</taxon>
        <taxon>Pseudomonadota</taxon>
        <taxon>Alphaproteobacteria</taxon>
        <taxon>Hyphomicrobiales</taxon>
        <taxon>Stappiaceae</taxon>
        <taxon>Roseibium</taxon>
    </lineage>
</organism>
<feature type="transmembrane region" description="Helical" evidence="19">
    <location>
        <begin position="12"/>
        <end position="42"/>
    </location>
</feature>
<evidence type="ECO:0000256" key="8">
    <source>
        <dbReference type="ARBA" id="ARBA00022475"/>
    </source>
</evidence>
<evidence type="ECO:0000256" key="16">
    <source>
        <dbReference type="ARBA" id="ARBA00023209"/>
    </source>
</evidence>
<protein>
    <recommendedName>
        <fullName evidence="7 18">Phosphatidate cytidylyltransferase</fullName>
        <ecNumber evidence="6 18">2.7.7.41</ecNumber>
    </recommendedName>
</protein>
<evidence type="ECO:0000256" key="17">
    <source>
        <dbReference type="ARBA" id="ARBA00023264"/>
    </source>
</evidence>
<keyword evidence="12 18" id="KW-0548">Nucleotidyltransferase</keyword>
<evidence type="ECO:0000256" key="13">
    <source>
        <dbReference type="ARBA" id="ARBA00022989"/>
    </source>
</evidence>
<feature type="transmembrane region" description="Helical" evidence="19">
    <location>
        <begin position="62"/>
        <end position="90"/>
    </location>
</feature>
<accession>A0A2S3UR75</accession>
<dbReference type="RefSeq" id="WP_208987552.1">
    <property type="nucleotide sequence ID" value="NZ_PPCN01000007.1"/>
</dbReference>
<evidence type="ECO:0000256" key="9">
    <source>
        <dbReference type="ARBA" id="ARBA00022516"/>
    </source>
</evidence>
<keyword evidence="11 18" id="KW-0812">Transmembrane</keyword>
<evidence type="ECO:0000256" key="18">
    <source>
        <dbReference type="RuleBase" id="RU003938"/>
    </source>
</evidence>
<evidence type="ECO:0000256" key="12">
    <source>
        <dbReference type="ARBA" id="ARBA00022695"/>
    </source>
</evidence>
<comment type="caution">
    <text evidence="20">The sequence shown here is derived from an EMBL/GenBank/DDBJ whole genome shotgun (WGS) entry which is preliminary data.</text>
</comment>
<evidence type="ECO:0000256" key="10">
    <source>
        <dbReference type="ARBA" id="ARBA00022679"/>
    </source>
</evidence>
<gene>
    <name evidence="20" type="ORF">CLV41_107203</name>
</gene>
<proteinExistence type="inferred from homology"/>
<evidence type="ECO:0000256" key="3">
    <source>
        <dbReference type="ARBA" id="ARBA00005119"/>
    </source>
</evidence>
<comment type="subcellular location">
    <subcellularLocation>
        <location evidence="2">Cell membrane</location>
        <topology evidence="2">Multi-pass membrane protein</topology>
    </subcellularLocation>
</comment>
<dbReference type="GO" id="GO:0016024">
    <property type="term" value="P:CDP-diacylglycerol biosynthetic process"/>
    <property type="evidence" value="ECO:0007669"/>
    <property type="project" value="UniProtKB-UniPathway"/>
</dbReference>
<feature type="transmembrane region" description="Helical" evidence="19">
    <location>
        <begin position="126"/>
        <end position="148"/>
    </location>
</feature>
<comment type="pathway">
    <text evidence="3 18">Phospholipid metabolism; CDP-diacylglycerol biosynthesis; CDP-diacylglycerol from sn-glycerol 3-phosphate: step 3/3.</text>
</comment>
<dbReference type="PANTHER" id="PTHR46382">
    <property type="entry name" value="PHOSPHATIDATE CYTIDYLYLTRANSFERASE"/>
    <property type="match status" value="1"/>
</dbReference>
<keyword evidence="16" id="KW-0594">Phospholipid biosynthesis</keyword>
<keyword evidence="13 19" id="KW-1133">Transmembrane helix</keyword>
<keyword evidence="10 18" id="KW-0808">Transferase</keyword>
<name>A0A2S3UR75_9HYPH</name>
<dbReference type="PANTHER" id="PTHR46382:SF1">
    <property type="entry name" value="PHOSPHATIDATE CYTIDYLYLTRANSFERASE"/>
    <property type="match status" value="1"/>
</dbReference>
<reference evidence="20 21" key="1">
    <citation type="submission" date="2018-01" db="EMBL/GenBank/DDBJ databases">
        <title>Genomic Encyclopedia of Archaeal and Bacterial Type Strains, Phase II (KMG-II): from individual species to whole genera.</title>
        <authorList>
            <person name="Goeker M."/>
        </authorList>
    </citation>
    <scope>NUCLEOTIDE SEQUENCE [LARGE SCALE GENOMIC DNA]</scope>
    <source>
        <strain evidence="20 21">DSM 17023</strain>
    </source>
</reference>
<evidence type="ECO:0000256" key="6">
    <source>
        <dbReference type="ARBA" id="ARBA00012487"/>
    </source>
</evidence>
<keyword evidence="9" id="KW-0444">Lipid biosynthesis</keyword>
<evidence type="ECO:0000313" key="21">
    <source>
        <dbReference type="Proteomes" id="UP000236959"/>
    </source>
</evidence>
<dbReference type="PROSITE" id="PS01315">
    <property type="entry name" value="CDS"/>
    <property type="match status" value="1"/>
</dbReference>